<evidence type="ECO:0000313" key="2">
    <source>
        <dbReference type="Proteomes" id="UP000034838"/>
    </source>
</evidence>
<sequence length="238" mass="24363">MAAAATAFVLIGGNGASTARRALTPDEANRLAITRFLNYQAGGRAVTITVPSTAGGLVVTGSVDYRAGIGYGVVRGTGRDTSSDGLIQWTAAAVLVHPMADVPATAPPSPPPSGWYRRPVQSSGNALDTSLAIALGLGSDRPDNAELLPQNGAAVVGQDKVRGHSVEIMTGPNVHTKSGTSADAVSGTGDSVRYWIGVDGTMYRVRAGVASESRPVVIDFDDRKYVPVRPAPGVTPAG</sequence>
<accession>A0A1J4Q4J3</accession>
<name>A0A1J4Q4J3_9ACTN</name>
<gene>
    <name evidence="1" type="ORF">VT52_011925</name>
</gene>
<dbReference type="EMBL" id="LBDA02000024">
    <property type="protein sequence ID" value="OIK27452.1"/>
    <property type="molecule type" value="Genomic_DNA"/>
</dbReference>
<reference evidence="1" key="1">
    <citation type="submission" date="2016-10" db="EMBL/GenBank/DDBJ databases">
        <title>Genome sequence of Streptomyces malaysiense MUSC 136.</title>
        <authorList>
            <person name="Lee L.-H."/>
            <person name="Ser H.-L."/>
        </authorList>
    </citation>
    <scope>NUCLEOTIDE SEQUENCE [LARGE SCALE GENOMIC DNA]</scope>
    <source>
        <strain evidence="1">MUSC 136</strain>
    </source>
</reference>
<keyword evidence="2" id="KW-1185">Reference proteome</keyword>
<dbReference type="AlphaFoldDB" id="A0A1J4Q4J3"/>
<organism evidence="1 2">
    <name type="scientific">Streptomyces malaysiense</name>
    <dbReference type="NCBI Taxonomy" id="1428626"/>
    <lineage>
        <taxon>Bacteria</taxon>
        <taxon>Bacillati</taxon>
        <taxon>Actinomycetota</taxon>
        <taxon>Actinomycetes</taxon>
        <taxon>Kitasatosporales</taxon>
        <taxon>Streptomycetaceae</taxon>
        <taxon>Streptomyces</taxon>
    </lineage>
</organism>
<comment type="caution">
    <text evidence="1">The sequence shown here is derived from an EMBL/GenBank/DDBJ whole genome shotgun (WGS) entry which is preliminary data.</text>
</comment>
<dbReference type="Proteomes" id="UP000034838">
    <property type="component" value="Unassembled WGS sequence"/>
</dbReference>
<evidence type="ECO:0000313" key="1">
    <source>
        <dbReference type="EMBL" id="OIK27452.1"/>
    </source>
</evidence>
<proteinExistence type="predicted"/>
<protein>
    <submittedName>
        <fullName evidence="1">Uncharacterized protein</fullName>
    </submittedName>
</protein>
<dbReference type="RefSeq" id="WP_046424473.1">
    <property type="nucleotide sequence ID" value="NZ_LBDA02000024.1"/>
</dbReference>